<dbReference type="PANTHER" id="PTHR43496">
    <property type="entry name" value="PROTEIN LPLB"/>
    <property type="match status" value="1"/>
</dbReference>
<name>A0A4Z0WID8_9GAMM</name>
<sequence>MRETIVSGLQRVYREPLLYLTILLVVASLAVFIAYPLLMITKASFFNIHDGFDLTSYRRILAGGSLLTSLTNSFQLALIAATLSTVIAYLFAYVFAYMDVPFKKLFNGIAILPVISPPFVIALSAILLFGRQGFITRELLGITNANIYGLQGLILVQTLSFFPIAFLVLAGLLKSISPAIEEASENLGASRLQTFFKVTLPLSMSGIANAFMLVFIQSLADFGNPITIGGGYSTVAKEIYLQAVGSYDIQAGAALAVLLLTITAVVYAIQKYWVGNRSYVTVTGKPGAGRRMINSGWPRTVLFGFCLFLSFTVVLFYILVPVGSFIQLWGINYSFTLDHYRVVFSLGQKAIRDTLFLATIATFIAGFMGMIIAFLLVRKNFLGKRFVEMVSMLSIAIPGTVLGIAYIISFNQAPLAITGTAMIIVAAFVVRAIPVGIRSGITSLQQIDPSIEEAATNLGASQSKVFFGIVLPLIKPAFFSGLVYSFVKSMTAMSAVIFLVSARYNVITASILSQVESGRIGVASAYCTLLILIMIAAMLFLHLVVSRMGSYSQPSKAIRTVTAQPEPQTVKV</sequence>
<feature type="domain" description="ABC transmembrane type-1" evidence="6">
    <location>
        <begin position="70"/>
        <end position="270"/>
    </location>
</feature>
<accession>A0A4Z0WID8</accession>
<dbReference type="EMBL" id="SRMF01000001">
    <property type="protein sequence ID" value="TGG95193.1"/>
    <property type="molecule type" value="Genomic_DNA"/>
</dbReference>
<dbReference type="OrthoDB" id="57323at2"/>
<feature type="domain" description="ABC transmembrane type-1" evidence="6">
    <location>
        <begin position="351"/>
        <end position="541"/>
    </location>
</feature>
<evidence type="ECO:0000256" key="1">
    <source>
        <dbReference type="ARBA" id="ARBA00004651"/>
    </source>
</evidence>
<dbReference type="CDD" id="cd06261">
    <property type="entry name" value="TM_PBP2"/>
    <property type="match status" value="2"/>
</dbReference>
<reference evidence="7 8" key="1">
    <citation type="submission" date="2019-04" db="EMBL/GenBank/DDBJ databases">
        <title>Natronospirillum operosus gen. nov., sp. nov., a haloalkaliphilic satellite isolated from decaying biomass of laboratory culture of cyanobacterium Geitlerinema sp. and proposal of Natronospirillaceae fam. nov. and Saccharospirillaceae fam. nov.</title>
        <authorList>
            <person name="Kevbrin V."/>
            <person name="Boltyanskaya Y."/>
            <person name="Koziaeva V."/>
            <person name="Grouzdev D.S."/>
            <person name="Park M."/>
            <person name="Cho J."/>
        </authorList>
    </citation>
    <scope>NUCLEOTIDE SEQUENCE [LARGE SCALE GENOMIC DNA]</scope>
    <source>
        <strain evidence="7 8">G-116</strain>
    </source>
</reference>
<evidence type="ECO:0000256" key="2">
    <source>
        <dbReference type="ARBA" id="ARBA00022692"/>
    </source>
</evidence>
<keyword evidence="8" id="KW-1185">Reference proteome</keyword>
<evidence type="ECO:0000313" key="7">
    <source>
        <dbReference type="EMBL" id="TGG95193.1"/>
    </source>
</evidence>
<feature type="transmembrane region" description="Helical" evidence="5">
    <location>
        <begin position="355"/>
        <end position="377"/>
    </location>
</feature>
<keyword evidence="2 5" id="KW-0812">Transmembrane</keyword>
<proteinExistence type="inferred from homology"/>
<dbReference type="GO" id="GO:0005886">
    <property type="term" value="C:plasma membrane"/>
    <property type="evidence" value="ECO:0007669"/>
    <property type="project" value="UniProtKB-SubCell"/>
</dbReference>
<keyword evidence="4 5" id="KW-0472">Membrane</keyword>
<dbReference type="Gene3D" id="1.10.3720.10">
    <property type="entry name" value="MetI-like"/>
    <property type="match status" value="2"/>
</dbReference>
<feature type="transmembrane region" description="Helical" evidence="5">
    <location>
        <begin position="389"/>
        <end position="409"/>
    </location>
</feature>
<dbReference type="PANTHER" id="PTHR43496:SF1">
    <property type="entry name" value="POLYGALACTURONAN_RHAMNOGALACTURONAN TRANSPORT SYSTEM PERMEASE PROTEIN YTEP"/>
    <property type="match status" value="1"/>
</dbReference>
<feature type="transmembrane region" description="Helical" evidence="5">
    <location>
        <begin position="194"/>
        <end position="216"/>
    </location>
</feature>
<dbReference type="PROSITE" id="PS50928">
    <property type="entry name" value="ABC_TM1"/>
    <property type="match status" value="2"/>
</dbReference>
<dbReference type="InterPro" id="IPR035906">
    <property type="entry name" value="MetI-like_sf"/>
</dbReference>
<comment type="subcellular location">
    <subcellularLocation>
        <location evidence="1 5">Cell membrane</location>
        <topology evidence="1 5">Multi-pass membrane protein</topology>
    </subcellularLocation>
</comment>
<gene>
    <name evidence="7" type="ORF">E4656_01875</name>
</gene>
<protein>
    <submittedName>
        <fullName evidence="7">Iron ABC transporter permease</fullName>
    </submittedName>
</protein>
<feature type="transmembrane region" description="Helical" evidence="5">
    <location>
        <begin position="109"/>
        <end position="130"/>
    </location>
</feature>
<keyword evidence="5" id="KW-0813">Transport</keyword>
<feature type="transmembrane region" description="Helical" evidence="5">
    <location>
        <begin position="150"/>
        <end position="173"/>
    </location>
</feature>
<organism evidence="7 8">
    <name type="scientific">Natronospirillum operosum</name>
    <dbReference type="NCBI Taxonomy" id="2759953"/>
    <lineage>
        <taxon>Bacteria</taxon>
        <taxon>Pseudomonadati</taxon>
        <taxon>Pseudomonadota</taxon>
        <taxon>Gammaproteobacteria</taxon>
        <taxon>Oceanospirillales</taxon>
        <taxon>Natronospirillaceae</taxon>
        <taxon>Natronospirillum</taxon>
    </lineage>
</organism>
<evidence type="ECO:0000256" key="3">
    <source>
        <dbReference type="ARBA" id="ARBA00022989"/>
    </source>
</evidence>
<evidence type="ECO:0000256" key="5">
    <source>
        <dbReference type="RuleBase" id="RU363032"/>
    </source>
</evidence>
<feature type="transmembrane region" description="Helical" evidence="5">
    <location>
        <begin position="465"/>
        <end position="486"/>
    </location>
</feature>
<feature type="transmembrane region" description="Helical" evidence="5">
    <location>
        <begin position="300"/>
        <end position="320"/>
    </location>
</feature>
<feature type="transmembrane region" description="Helical" evidence="5">
    <location>
        <begin position="17"/>
        <end position="38"/>
    </location>
</feature>
<dbReference type="Proteomes" id="UP000297475">
    <property type="component" value="Unassembled WGS sequence"/>
</dbReference>
<dbReference type="Pfam" id="PF00528">
    <property type="entry name" value="BPD_transp_1"/>
    <property type="match status" value="2"/>
</dbReference>
<dbReference type="GO" id="GO:0055085">
    <property type="term" value="P:transmembrane transport"/>
    <property type="evidence" value="ECO:0007669"/>
    <property type="project" value="InterPro"/>
</dbReference>
<feature type="transmembrane region" description="Helical" evidence="5">
    <location>
        <begin position="492"/>
        <end position="512"/>
    </location>
</feature>
<evidence type="ECO:0000256" key="4">
    <source>
        <dbReference type="ARBA" id="ARBA00023136"/>
    </source>
</evidence>
<dbReference type="InterPro" id="IPR000515">
    <property type="entry name" value="MetI-like"/>
</dbReference>
<feature type="transmembrane region" description="Helical" evidence="5">
    <location>
        <begin position="74"/>
        <end position="97"/>
    </location>
</feature>
<evidence type="ECO:0000313" key="8">
    <source>
        <dbReference type="Proteomes" id="UP000297475"/>
    </source>
</evidence>
<feature type="transmembrane region" description="Helical" evidence="5">
    <location>
        <begin position="415"/>
        <end position="433"/>
    </location>
</feature>
<dbReference type="AlphaFoldDB" id="A0A4Z0WID8"/>
<dbReference type="RefSeq" id="WP_135480663.1">
    <property type="nucleotide sequence ID" value="NZ_SRMF01000001.1"/>
</dbReference>
<comment type="caution">
    <text evidence="7">The sequence shown here is derived from an EMBL/GenBank/DDBJ whole genome shotgun (WGS) entry which is preliminary data.</text>
</comment>
<feature type="transmembrane region" description="Helical" evidence="5">
    <location>
        <begin position="524"/>
        <end position="545"/>
    </location>
</feature>
<feature type="transmembrane region" description="Helical" evidence="5">
    <location>
        <begin position="249"/>
        <end position="269"/>
    </location>
</feature>
<comment type="similarity">
    <text evidence="5">Belongs to the binding-protein-dependent transport system permease family.</text>
</comment>
<evidence type="ECO:0000259" key="6">
    <source>
        <dbReference type="PROSITE" id="PS50928"/>
    </source>
</evidence>
<dbReference type="SUPFAM" id="SSF161098">
    <property type="entry name" value="MetI-like"/>
    <property type="match status" value="2"/>
</dbReference>
<keyword evidence="3 5" id="KW-1133">Transmembrane helix</keyword>